<keyword evidence="2 4" id="KW-0479">Metal-binding</keyword>
<accession>A0A979G896</accession>
<comment type="function">
    <text evidence="4">Removes the formyl group from the N-terminal Met of newly synthesized proteins. Requires at least a dipeptide for an efficient rate of reaction. N-terminal L-methionine is a prerequisite for activity but the enzyme has broad specificity at other positions.</text>
</comment>
<evidence type="ECO:0000256" key="2">
    <source>
        <dbReference type="ARBA" id="ARBA00022723"/>
    </source>
</evidence>
<keyword evidence="4" id="KW-0648">Protein biosynthesis</keyword>
<comment type="similarity">
    <text evidence="1 4">Belongs to the polypeptide deformylase family.</text>
</comment>
<organism evidence="5 6">
    <name type="scientific">Chitinophaga pinensis (strain ATCC 43595 / DSM 2588 / LMG 13176 / NBRC 15968 / NCIMB 11800 / UQM 2034)</name>
    <dbReference type="NCBI Taxonomy" id="485918"/>
    <lineage>
        <taxon>Bacteria</taxon>
        <taxon>Pseudomonadati</taxon>
        <taxon>Bacteroidota</taxon>
        <taxon>Chitinophagia</taxon>
        <taxon>Chitinophagales</taxon>
        <taxon>Chitinophagaceae</taxon>
        <taxon>Chitinophaga</taxon>
    </lineage>
</organism>
<reference evidence="5 6" key="2">
    <citation type="journal article" date="2010" name="Stand. Genomic Sci.">
        <title>Complete genome sequence of Chitinophaga pinensis type strain (UQM 2034).</title>
        <authorList>
            <person name="Glavina Del Rio T."/>
            <person name="Abt B."/>
            <person name="Spring S."/>
            <person name="Lapidus A."/>
            <person name="Nolan M."/>
            <person name="Tice H."/>
            <person name="Copeland A."/>
            <person name="Cheng J.F."/>
            <person name="Chen F."/>
            <person name="Bruce D."/>
            <person name="Goodwin L."/>
            <person name="Pitluck S."/>
            <person name="Ivanova N."/>
            <person name="Mavromatis K."/>
            <person name="Mikhailova N."/>
            <person name="Pati A."/>
            <person name="Chen A."/>
            <person name="Palaniappan K."/>
            <person name="Land M."/>
            <person name="Hauser L."/>
            <person name="Chang Y.J."/>
            <person name="Jeffries C.D."/>
            <person name="Chain P."/>
            <person name="Saunders E."/>
            <person name="Detter J.C."/>
            <person name="Brettin T."/>
            <person name="Rohde M."/>
            <person name="Goker M."/>
            <person name="Bristow J."/>
            <person name="Eisen J.A."/>
            <person name="Markowitz V."/>
            <person name="Hugenholtz P."/>
            <person name="Kyrpides N.C."/>
            <person name="Klenk H.P."/>
            <person name="Lucas S."/>
        </authorList>
    </citation>
    <scope>NUCLEOTIDE SEQUENCE [LARGE SCALE GENOMIC DNA]</scope>
    <source>
        <strain evidence="6">ATCC 43595 / DSM 2588 / LMG 13176 / NBRC 15968 / NCIMB 11800 / UQM 2034</strain>
    </source>
</reference>
<comment type="cofactor">
    <cofactor evidence="4">
        <name>Fe(2+)</name>
        <dbReference type="ChEBI" id="CHEBI:29033"/>
    </cofactor>
    <text evidence="4">Binds 1 Fe(2+) ion.</text>
</comment>
<dbReference type="InterPro" id="IPR036821">
    <property type="entry name" value="Peptide_deformylase_sf"/>
</dbReference>
<dbReference type="PANTHER" id="PTHR10458">
    <property type="entry name" value="PEPTIDE DEFORMYLASE"/>
    <property type="match status" value="1"/>
</dbReference>
<evidence type="ECO:0000313" key="5">
    <source>
        <dbReference type="EMBL" id="ACU62551.1"/>
    </source>
</evidence>
<evidence type="ECO:0000256" key="3">
    <source>
        <dbReference type="ARBA" id="ARBA00022801"/>
    </source>
</evidence>
<feature type="binding site" evidence="4">
    <location>
        <position position="105"/>
    </location>
    <ligand>
        <name>Fe cation</name>
        <dbReference type="ChEBI" id="CHEBI:24875"/>
    </ligand>
</feature>
<reference evidence="6" key="1">
    <citation type="submission" date="2009-08" db="EMBL/GenBank/DDBJ databases">
        <title>The complete genome of Chitinophaga pinensis DSM 2588.</title>
        <authorList>
            <consortium name="US DOE Joint Genome Institute (JGI-PGF)"/>
            <person name="Lucas S."/>
            <person name="Copeland A."/>
            <person name="Lapidus A."/>
            <person name="Glavina del Rio T."/>
            <person name="Dalin E."/>
            <person name="Tice H."/>
            <person name="Bruce D."/>
            <person name="Goodwin L."/>
            <person name="Pitluck S."/>
            <person name="Kyrpides N."/>
            <person name="Mavromatis K."/>
            <person name="Ivanova N."/>
            <person name="Mikhailova N."/>
            <person name="Sims D."/>
            <person name="Meinche L."/>
            <person name="Brettin T."/>
            <person name="Detter J.C."/>
            <person name="Han C."/>
            <person name="Larimer F."/>
            <person name="Land M."/>
            <person name="Hauser L."/>
            <person name="Markowitz V."/>
            <person name="Cheng J.-F."/>
            <person name="Hugenholtz P."/>
            <person name="Woyke T."/>
            <person name="Wu D."/>
            <person name="Spring S."/>
            <person name="Klenk H.-P."/>
            <person name="Eisen J.A."/>
        </authorList>
    </citation>
    <scope>NUCLEOTIDE SEQUENCE [LARGE SCALE GENOMIC DNA]</scope>
    <source>
        <strain evidence="6">ATCC 43595 / DSM 2588 / LMG 13176 / NBRC 15968 / NCIMB 11800 / UQM 2034</strain>
    </source>
</reference>
<dbReference type="HAMAP" id="MF_00163">
    <property type="entry name" value="Pep_deformylase"/>
    <property type="match status" value="1"/>
</dbReference>
<sequence length="191" mass="21985">MPIVPYGSPILRKQCSPVDKNYDGLDKLIENMWHTLENANGSGLATPQINLPIRIFIIDSETSFNTMNPEERKVHFEGDNGIREVFINPEITEYSEAKCDDLEGCLSIPGVAAIVSRPYAVKIEYYDRNFQKHTKAFNGLTARIIQHEFDHIEGRLYLDYLSSLKMKLLTKKLAQIKKGRYACEYPMRRIK</sequence>
<dbReference type="EMBL" id="CP001699">
    <property type="protein sequence ID" value="ACU62551.1"/>
    <property type="molecule type" value="Genomic_DNA"/>
</dbReference>
<dbReference type="Pfam" id="PF01327">
    <property type="entry name" value="Pep_deformylase"/>
    <property type="match status" value="1"/>
</dbReference>
<dbReference type="GO" id="GO:0006412">
    <property type="term" value="P:translation"/>
    <property type="evidence" value="ECO:0007669"/>
    <property type="project" value="UniProtKB-UniRule"/>
</dbReference>
<evidence type="ECO:0000256" key="1">
    <source>
        <dbReference type="ARBA" id="ARBA00010759"/>
    </source>
</evidence>
<comment type="catalytic activity">
    <reaction evidence="4">
        <text>N-terminal N-formyl-L-methionyl-[peptide] + H2O = N-terminal L-methionyl-[peptide] + formate</text>
        <dbReference type="Rhea" id="RHEA:24420"/>
        <dbReference type="Rhea" id="RHEA-COMP:10639"/>
        <dbReference type="Rhea" id="RHEA-COMP:10640"/>
        <dbReference type="ChEBI" id="CHEBI:15377"/>
        <dbReference type="ChEBI" id="CHEBI:15740"/>
        <dbReference type="ChEBI" id="CHEBI:49298"/>
        <dbReference type="ChEBI" id="CHEBI:64731"/>
        <dbReference type="EC" id="3.5.1.88"/>
    </reaction>
</comment>
<name>A0A979G896_CHIPD</name>
<dbReference type="AlphaFoldDB" id="A0A979G896"/>
<feature type="binding site" evidence="4">
    <location>
        <position position="147"/>
    </location>
    <ligand>
        <name>Fe cation</name>
        <dbReference type="ChEBI" id="CHEBI:24875"/>
    </ligand>
</feature>
<dbReference type="GO" id="GO:0042586">
    <property type="term" value="F:peptide deformylase activity"/>
    <property type="evidence" value="ECO:0007669"/>
    <property type="project" value="UniProtKB-UniRule"/>
</dbReference>
<dbReference type="Gene3D" id="3.90.45.10">
    <property type="entry name" value="Peptide deformylase"/>
    <property type="match status" value="1"/>
</dbReference>
<dbReference type="SUPFAM" id="SSF56420">
    <property type="entry name" value="Peptide deformylase"/>
    <property type="match status" value="1"/>
</dbReference>
<dbReference type="PIRSF" id="PIRSF004749">
    <property type="entry name" value="Pep_def"/>
    <property type="match status" value="1"/>
</dbReference>
<dbReference type="InterPro" id="IPR023635">
    <property type="entry name" value="Peptide_deformylase"/>
</dbReference>
<dbReference type="PRINTS" id="PR01576">
    <property type="entry name" value="PDEFORMYLASE"/>
</dbReference>
<dbReference type="NCBIfam" id="TIGR00079">
    <property type="entry name" value="pept_deformyl"/>
    <property type="match status" value="1"/>
</dbReference>
<gene>
    <name evidence="4" type="primary">def</name>
    <name evidence="5" type="ordered locus">Cpin_5119</name>
</gene>
<dbReference type="KEGG" id="cpi:Cpin_5119"/>
<dbReference type="EC" id="3.5.1.88" evidence="4"/>
<dbReference type="NCBIfam" id="NF001159">
    <property type="entry name" value="PRK00150.1-3"/>
    <property type="match status" value="1"/>
</dbReference>
<evidence type="ECO:0000256" key="4">
    <source>
        <dbReference type="HAMAP-Rule" id="MF_00163"/>
    </source>
</evidence>
<protein>
    <recommendedName>
        <fullName evidence="4">Peptide deformylase</fullName>
        <shortName evidence="4">PDF</shortName>
        <ecNumber evidence="4">3.5.1.88</ecNumber>
    </recommendedName>
    <alternativeName>
        <fullName evidence="4">Polypeptide deformylase</fullName>
    </alternativeName>
</protein>
<evidence type="ECO:0000313" key="6">
    <source>
        <dbReference type="Proteomes" id="UP000002215"/>
    </source>
</evidence>
<feature type="active site" evidence="4">
    <location>
        <position position="148"/>
    </location>
</feature>
<dbReference type="CDD" id="cd00487">
    <property type="entry name" value="Pep_deformylase"/>
    <property type="match status" value="1"/>
</dbReference>
<dbReference type="Proteomes" id="UP000002215">
    <property type="component" value="Chromosome"/>
</dbReference>
<feature type="binding site" evidence="4">
    <location>
        <position position="151"/>
    </location>
    <ligand>
        <name>Fe cation</name>
        <dbReference type="ChEBI" id="CHEBI:24875"/>
    </ligand>
</feature>
<dbReference type="GO" id="GO:0046872">
    <property type="term" value="F:metal ion binding"/>
    <property type="evidence" value="ECO:0007669"/>
    <property type="project" value="UniProtKB-KW"/>
</dbReference>
<dbReference type="PANTHER" id="PTHR10458:SF22">
    <property type="entry name" value="PEPTIDE DEFORMYLASE"/>
    <property type="match status" value="1"/>
</dbReference>
<keyword evidence="3 4" id="KW-0378">Hydrolase</keyword>
<keyword evidence="4" id="KW-0408">Iron</keyword>
<proteinExistence type="inferred from homology"/>